<dbReference type="InterPro" id="IPR045175">
    <property type="entry name" value="M28_fam"/>
</dbReference>
<dbReference type="Gene3D" id="3.40.630.10">
    <property type="entry name" value="Zn peptidases"/>
    <property type="match status" value="1"/>
</dbReference>
<dbReference type="PANTHER" id="PTHR12147:SF26">
    <property type="entry name" value="PEPTIDASE M28 DOMAIN-CONTAINING PROTEIN"/>
    <property type="match status" value="1"/>
</dbReference>
<dbReference type="RefSeq" id="WP_311353249.1">
    <property type="nucleotide sequence ID" value="NZ_JAVRHR010000006.1"/>
</dbReference>
<dbReference type="Proteomes" id="UP001255246">
    <property type="component" value="Unassembled WGS sequence"/>
</dbReference>
<dbReference type="EMBL" id="JAVRHR010000006">
    <property type="protein sequence ID" value="MDT0608514.1"/>
    <property type="molecule type" value="Genomic_DNA"/>
</dbReference>
<dbReference type="PANTHER" id="PTHR12147">
    <property type="entry name" value="METALLOPEPTIDASE M28 FAMILY MEMBER"/>
    <property type="match status" value="1"/>
</dbReference>
<reference evidence="2 3" key="1">
    <citation type="submission" date="2023-09" db="EMBL/GenBank/DDBJ databases">
        <authorList>
            <person name="Rey-Velasco X."/>
        </authorList>
    </citation>
    <scope>NUCLEOTIDE SEQUENCE [LARGE SCALE GENOMIC DNA]</scope>
    <source>
        <strain evidence="2 3">F388</strain>
    </source>
</reference>
<feature type="domain" description="Peptidase M28" evidence="1">
    <location>
        <begin position="208"/>
        <end position="409"/>
    </location>
</feature>
<protein>
    <submittedName>
        <fullName evidence="2">M28 family peptidase</fullName>
    </submittedName>
</protein>
<name>A0ABU3AE97_9FLAO</name>
<dbReference type="Pfam" id="PF04389">
    <property type="entry name" value="Peptidase_M28"/>
    <property type="match status" value="1"/>
</dbReference>
<evidence type="ECO:0000259" key="1">
    <source>
        <dbReference type="Pfam" id="PF04389"/>
    </source>
</evidence>
<dbReference type="SUPFAM" id="SSF53187">
    <property type="entry name" value="Zn-dependent exopeptidases"/>
    <property type="match status" value="1"/>
</dbReference>
<evidence type="ECO:0000313" key="2">
    <source>
        <dbReference type="EMBL" id="MDT0608514.1"/>
    </source>
</evidence>
<gene>
    <name evidence="2" type="ORF">RM706_15860</name>
</gene>
<keyword evidence="3" id="KW-1185">Reference proteome</keyword>
<organism evidence="2 3">
    <name type="scientific">Croceitalea rosinachiae</name>
    <dbReference type="NCBI Taxonomy" id="3075596"/>
    <lineage>
        <taxon>Bacteria</taxon>
        <taxon>Pseudomonadati</taxon>
        <taxon>Bacteroidota</taxon>
        <taxon>Flavobacteriia</taxon>
        <taxon>Flavobacteriales</taxon>
        <taxon>Flavobacteriaceae</taxon>
        <taxon>Croceitalea</taxon>
    </lineage>
</organism>
<comment type="caution">
    <text evidence="2">The sequence shown here is derived from an EMBL/GenBank/DDBJ whole genome shotgun (WGS) entry which is preliminary data.</text>
</comment>
<evidence type="ECO:0000313" key="3">
    <source>
        <dbReference type="Proteomes" id="UP001255246"/>
    </source>
</evidence>
<sequence length="430" mass="47916">MVFTLKFIFFLAVLTNIGSCTNDKIFEPNTSNLPSIMDGSADPIKKLTSPNTNVTINNLPKIENLVVNENGQQLSFNIIDDNESVGITLYGKKPGDTDYVNISELFTGDIGTHIAVGANKTITSIELNEYNEMALRVTDLEDFKLDILKTVSENRIQHDIQQLSGIRHYALPQLLNQTRRYIKKEFEKYQLDAALIHSFSWNSISAANVVGHHKGNINDNGTYIICAHFDSVRNTPGADDNASGTAGILEAMRILSQYEFKNSIAFIGFDLEEQGLIGSKEYVNELNTNHDILGVINFEMIGYPCRSAICQDLPLSDTSIYNIALPEFTALRTKFDAIGNEYVPKLKITSVEADNDPNFRRSDHAPFWSANISALFITDGANFRNPHYHQTSDTPETLDYNFTKNIVATTVLTVMDLAGINRTTSVHITL</sequence>
<accession>A0ABU3AE97</accession>
<dbReference type="InterPro" id="IPR007484">
    <property type="entry name" value="Peptidase_M28"/>
</dbReference>
<proteinExistence type="predicted"/>